<reference evidence="1" key="1">
    <citation type="journal article" date="2018" name="DNA Res.">
        <title>Multiple hybrid de novo genome assembly of finger millet, an orphan allotetraploid crop.</title>
        <authorList>
            <person name="Hatakeyama M."/>
            <person name="Aluri S."/>
            <person name="Balachadran M.T."/>
            <person name="Sivarajan S.R."/>
            <person name="Patrignani A."/>
            <person name="Gruter S."/>
            <person name="Poveda L."/>
            <person name="Shimizu-Inatsugi R."/>
            <person name="Baeten J."/>
            <person name="Francoijs K.J."/>
            <person name="Nataraja K.N."/>
            <person name="Reddy Y.A.N."/>
            <person name="Phadnis S."/>
            <person name="Ravikumar R.L."/>
            <person name="Schlapbach R."/>
            <person name="Sreeman S.M."/>
            <person name="Shimizu K.K."/>
        </authorList>
    </citation>
    <scope>NUCLEOTIDE SEQUENCE</scope>
</reference>
<dbReference type="AlphaFoldDB" id="A0AAV5DY40"/>
<comment type="caution">
    <text evidence="1">The sequence shown here is derived from an EMBL/GenBank/DDBJ whole genome shotgun (WGS) entry which is preliminary data.</text>
</comment>
<reference evidence="1" key="2">
    <citation type="submission" date="2021-12" db="EMBL/GenBank/DDBJ databases">
        <title>Resequencing data analysis of finger millet.</title>
        <authorList>
            <person name="Hatakeyama M."/>
            <person name="Aluri S."/>
            <person name="Balachadran M.T."/>
            <person name="Sivarajan S.R."/>
            <person name="Poveda L."/>
            <person name="Shimizu-Inatsugi R."/>
            <person name="Schlapbach R."/>
            <person name="Sreeman S.M."/>
            <person name="Shimizu K.K."/>
        </authorList>
    </citation>
    <scope>NUCLEOTIDE SEQUENCE</scope>
</reference>
<dbReference type="Proteomes" id="UP001054889">
    <property type="component" value="Unassembled WGS sequence"/>
</dbReference>
<name>A0AAV5DY40_ELECO</name>
<sequence length="144" mass="16938">MFFEINLKIKDDACGDDRVLSKDLGLEPKVDPDLHHGMESEVDTNLEYELESEIDTDLDSEFDRNSGFDTELDPDWDNHVVSWEEIKAKALHIVRMYQVTEYDPVHRIPVCARFCKYNLAYFDFDKECEYIHYQSIISLISRGH</sequence>
<evidence type="ECO:0000313" key="2">
    <source>
        <dbReference type="Proteomes" id="UP001054889"/>
    </source>
</evidence>
<keyword evidence="2" id="KW-1185">Reference proteome</keyword>
<dbReference type="EMBL" id="BQKI01000071">
    <property type="protein sequence ID" value="GJN15305.1"/>
    <property type="molecule type" value="Genomic_DNA"/>
</dbReference>
<protein>
    <submittedName>
        <fullName evidence="1">Uncharacterized protein</fullName>
    </submittedName>
</protein>
<proteinExistence type="predicted"/>
<accession>A0AAV5DY40</accession>
<gene>
    <name evidence="1" type="primary">gb02204</name>
    <name evidence="1" type="ORF">PR202_gb02204</name>
</gene>
<organism evidence="1 2">
    <name type="scientific">Eleusine coracana subsp. coracana</name>
    <dbReference type="NCBI Taxonomy" id="191504"/>
    <lineage>
        <taxon>Eukaryota</taxon>
        <taxon>Viridiplantae</taxon>
        <taxon>Streptophyta</taxon>
        <taxon>Embryophyta</taxon>
        <taxon>Tracheophyta</taxon>
        <taxon>Spermatophyta</taxon>
        <taxon>Magnoliopsida</taxon>
        <taxon>Liliopsida</taxon>
        <taxon>Poales</taxon>
        <taxon>Poaceae</taxon>
        <taxon>PACMAD clade</taxon>
        <taxon>Chloridoideae</taxon>
        <taxon>Cynodonteae</taxon>
        <taxon>Eleusininae</taxon>
        <taxon>Eleusine</taxon>
    </lineage>
</organism>
<evidence type="ECO:0000313" key="1">
    <source>
        <dbReference type="EMBL" id="GJN15305.1"/>
    </source>
</evidence>